<gene>
    <name evidence="2" type="ORF">ACFQKD_11555</name>
</gene>
<dbReference type="PANTHER" id="PTHR41521">
    <property type="match status" value="1"/>
</dbReference>
<dbReference type="GeneID" id="79271143"/>
<dbReference type="Gene3D" id="3.30.70.100">
    <property type="match status" value="1"/>
</dbReference>
<dbReference type="EMBL" id="JBHTAG010000003">
    <property type="protein sequence ID" value="MFC7097940.1"/>
    <property type="molecule type" value="Genomic_DNA"/>
</dbReference>
<dbReference type="InterPro" id="IPR010753">
    <property type="entry name" value="DUF1330"/>
</dbReference>
<dbReference type="AlphaFoldDB" id="A0ABD5WWL3"/>
<keyword evidence="3" id="KW-1185">Reference proteome</keyword>
<sequence length="101" mass="11263">MADSAYVIAAVEVDDWDAYRNDYLPTTLERIEANGGEMLVGTDEVERLEGEWPANWTVVIEFPSAEHAHDFFDDEEYAEVVGVRHEAADSTIVLAPGFDAE</sequence>
<organism evidence="2 3">
    <name type="scientific">Halobaculum marinum</name>
    <dbReference type="NCBI Taxonomy" id="3031996"/>
    <lineage>
        <taxon>Archaea</taxon>
        <taxon>Methanobacteriati</taxon>
        <taxon>Methanobacteriota</taxon>
        <taxon>Stenosarchaea group</taxon>
        <taxon>Halobacteria</taxon>
        <taxon>Halobacteriales</taxon>
        <taxon>Haloferacaceae</taxon>
        <taxon>Halobaculum</taxon>
    </lineage>
</organism>
<name>A0ABD5WWL3_9EURY</name>
<dbReference type="SUPFAM" id="SSF54909">
    <property type="entry name" value="Dimeric alpha+beta barrel"/>
    <property type="match status" value="1"/>
</dbReference>
<dbReference type="PANTHER" id="PTHR41521:SF4">
    <property type="entry name" value="BLR0684 PROTEIN"/>
    <property type="match status" value="1"/>
</dbReference>
<protein>
    <submittedName>
        <fullName evidence="2">DUF1330 domain-containing protein</fullName>
    </submittedName>
</protein>
<reference evidence="2 3" key="1">
    <citation type="journal article" date="2019" name="Int. J. Syst. Evol. Microbiol.">
        <title>The Global Catalogue of Microorganisms (GCM) 10K type strain sequencing project: providing services to taxonomists for standard genome sequencing and annotation.</title>
        <authorList>
            <consortium name="The Broad Institute Genomics Platform"/>
            <consortium name="The Broad Institute Genome Sequencing Center for Infectious Disease"/>
            <person name="Wu L."/>
            <person name="Ma J."/>
        </authorList>
    </citation>
    <scope>NUCLEOTIDE SEQUENCE [LARGE SCALE GENOMIC DNA]</scope>
    <source>
        <strain evidence="2 3">DT55</strain>
    </source>
</reference>
<comment type="caution">
    <text evidence="2">The sequence shown here is derived from an EMBL/GenBank/DDBJ whole genome shotgun (WGS) entry which is preliminary data.</text>
</comment>
<evidence type="ECO:0000259" key="1">
    <source>
        <dbReference type="Pfam" id="PF07045"/>
    </source>
</evidence>
<evidence type="ECO:0000313" key="2">
    <source>
        <dbReference type="EMBL" id="MFC7097940.1"/>
    </source>
</evidence>
<evidence type="ECO:0000313" key="3">
    <source>
        <dbReference type="Proteomes" id="UP001596388"/>
    </source>
</evidence>
<proteinExistence type="predicted"/>
<dbReference type="Pfam" id="PF07045">
    <property type="entry name" value="DUF1330"/>
    <property type="match status" value="1"/>
</dbReference>
<feature type="domain" description="DUF1330" evidence="1">
    <location>
        <begin position="4"/>
        <end position="97"/>
    </location>
</feature>
<accession>A0ABD5WWL3</accession>
<dbReference type="InterPro" id="IPR011008">
    <property type="entry name" value="Dimeric_a/b-barrel"/>
</dbReference>
<dbReference type="RefSeq" id="WP_276237567.1">
    <property type="nucleotide sequence ID" value="NZ_CP119989.1"/>
</dbReference>
<dbReference type="Proteomes" id="UP001596388">
    <property type="component" value="Unassembled WGS sequence"/>
</dbReference>